<proteinExistence type="predicted"/>
<evidence type="ECO:0000313" key="1">
    <source>
        <dbReference type="EMBL" id="THU85142.1"/>
    </source>
</evidence>
<dbReference type="Proteomes" id="UP000297245">
    <property type="component" value="Unassembled WGS sequence"/>
</dbReference>
<organism evidence="1 2">
    <name type="scientific">Dendrothele bispora (strain CBS 962.96)</name>
    <dbReference type="NCBI Taxonomy" id="1314807"/>
    <lineage>
        <taxon>Eukaryota</taxon>
        <taxon>Fungi</taxon>
        <taxon>Dikarya</taxon>
        <taxon>Basidiomycota</taxon>
        <taxon>Agaricomycotina</taxon>
        <taxon>Agaricomycetes</taxon>
        <taxon>Agaricomycetidae</taxon>
        <taxon>Agaricales</taxon>
        <taxon>Agaricales incertae sedis</taxon>
        <taxon>Dendrothele</taxon>
    </lineage>
</organism>
<protein>
    <submittedName>
        <fullName evidence="1">Uncharacterized protein</fullName>
    </submittedName>
</protein>
<dbReference type="AlphaFoldDB" id="A0A4S8L8T0"/>
<gene>
    <name evidence="1" type="ORF">K435DRAFT_869620</name>
</gene>
<dbReference type="EMBL" id="ML179564">
    <property type="protein sequence ID" value="THU85142.1"/>
    <property type="molecule type" value="Genomic_DNA"/>
</dbReference>
<keyword evidence="2" id="KW-1185">Reference proteome</keyword>
<evidence type="ECO:0000313" key="2">
    <source>
        <dbReference type="Proteomes" id="UP000297245"/>
    </source>
</evidence>
<dbReference type="OrthoDB" id="5210591at2759"/>
<reference evidence="1 2" key="1">
    <citation type="journal article" date="2019" name="Nat. Ecol. Evol.">
        <title>Megaphylogeny resolves global patterns of mushroom evolution.</title>
        <authorList>
            <person name="Varga T."/>
            <person name="Krizsan K."/>
            <person name="Foldi C."/>
            <person name="Dima B."/>
            <person name="Sanchez-Garcia M."/>
            <person name="Sanchez-Ramirez S."/>
            <person name="Szollosi G.J."/>
            <person name="Szarkandi J.G."/>
            <person name="Papp V."/>
            <person name="Albert L."/>
            <person name="Andreopoulos W."/>
            <person name="Angelini C."/>
            <person name="Antonin V."/>
            <person name="Barry K.W."/>
            <person name="Bougher N.L."/>
            <person name="Buchanan P."/>
            <person name="Buyck B."/>
            <person name="Bense V."/>
            <person name="Catcheside P."/>
            <person name="Chovatia M."/>
            <person name="Cooper J."/>
            <person name="Damon W."/>
            <person name="Desjardin D."/>
            <person name="Finy P."/>
            <person name="Geml J."/>
            <person name="Haridas S."/>
            <person name="Hughes K."/>
            <person name="Justo A."/>
            <person name="Karasinski D."/>
            <person name="Kautmanova I."/>
            <person name="Kiss B."/>
            <person name="Kocsube S."/>
            <person name="Kotiranta H."/>
            <person name="LaButti K.M."/>
            <person name="Lechner B.E."/>
            <person name="Liimatainen K."/>
            <person name="Lipzen A."/>
            <person name="Lukacs Z."/>
            <person name="Mihaltcheva S."/>
            <person name="Morgado L.N."/>
            <person name="Niskanen T."/>
            <person name="Noordeloos M.E."/>
            <person name="Ohm R.A."/>
            <person name="Ortiz-Santana B."/>
            <person name="Ovrebo C."/>
            <person name="Racz N."/>
            <person name="Riley R."/>
            <person name="Savchenko A."/>
            <person name="Shiryaev A."/>
            <person name="Soop K."/>
            <person name="Spirin V."/>
            <person name="Szebenyi C."/>
            <person name="Tomsovsky M."/>
            <person name="Tulloss R.E."/>
            <person name="Uehling J."/>
            <person name="Grigoriev I.V."/>
            <person name="Vagvolgyi C."/>
            <person name="Papp T."/>
            <person name="Martin F.M."/>
            <person name="Miettinen O."/>
            <person name="Hibbett D.S."/>
            <person name="Nagy L.G."/>
        </authorList>
    </citation>
    <scope>NUCLEOTIDE SEQUENCE [LARGE SCALE GENOMIC DNA]</scope>
    <source>
        <strain evidence="1 2">CBS 962.96</strain>
    </source>
</reference>
<name>A0A4S8L8T0_DENBC</name>
<sequence length="144" mass="16259">RAIAFYLFEDVEVPSLVWFTGSEDDIYIFKPSSSKDPPNIAAFLPNLTHAIWGDPLLETFFLPSSSSPETNPSPSPAMMQGYLEAGGSNLLIFTRQKTKRLWYTVFLALVTMAEHMGHEEDDKMSWALQTLKECTEKLKEAACY</sequence>
<accession>A0A4S8L8T0</accession>
<feature type="non-terminal residue" evidence="1">
    <location>
        <position position="1"/>
    </location>
</feature>